<comment type="caution">
    <text evidence="1">The sequence shown here is derived from an EMBL/GenBank/DDBJ whole genome shotgun (WGS) entry which is preliminary data.</text>
</comment>
<protein>
    <submittedName>
        <fullName evidence="1">Uncharacterized protein</fullName>
    </submittedName>
</protein>
<name>A0ABU6IER7_9ACTN</name>
<accession>A0ABU6IER7</accession>
<dbReference type="RefSeq" id="WP_338208414.1">
    <property type="nucleotide sequence ID" value="NZ_JAYMFF010000002.1"/>
</dbReference>
<evidence type="ECO:0000313" key="2">
    <source>
        <dbReference type="Proteomes" id="UP001349994"/>
    </source>
</evidence>
<dbReference type="EMBL" id="JAYMFF010000002">
    <property type="protein sequence ID" value="MEC4174938.1"/>
    <property type="molecule type" value="Genomic_DNA"/>
</dbReference>
<organism evidence="1 2">
    <name type="scientific">Adlercreutzia wanghongyangiae</name>
    <dbReference type="NCBI Taxonomy" id="3111451"/>
    <lineage>
        <taxon>Bacteria</taxon>
        <taxon>Bacillati</taxon>
        <taxon>Actinomycetota</taxon>
        <taxon>Coriobacteriia</taxon>
        <taxon>Eggerthellales</taxon>
        <taxon>Eggerthellaceae</taxon>
        <taxon>Adlercreutzia</taxon>
    </lineage>
</organism>
<sequence>MGYLFERGCGKLKRAFFGLEIEVLLPVEAPQATNAQFPSQFEPLKDQSSFQA</sequence>
<reference evidence="1 2" key="1">
    <citation type="submission" date="2024-01" db="EMBL/GenBank/DDBJ databases">
        <title>novel species in genus Adlercreutzia.</title>
        <authorList>
            <person name="Liu X."/>
        </authorList>
    </citation>
    <scope>NUCLEOTIDE SEQUENCE [LARGE SCALE GENOMIC DNA]</scope>
    <source>
        <strain evidence="1 2">R7</strain>
    </source>
</reference>
<evidence type="ECO:0000313" key="1">
    <source>
        <dbReference type="EMBL" id="MEC4174938.1"/>
    </source>
</evidence>
<keyword evidence="2" id="KW-1185">Reference proteome</keyword>
<dbReference type="Proteomes" id="UP001349994">
    <property type="component" value="Unassembled WGS sequence"/>
</dbReference>
<proteinExistence type="predicted"/>
<gene>
    <name evidence="1" type="ORF">VIN30_00550</name>
</gene>